<evidence type="ECO:0000256" key="9">
    <source>
        <dbReference type="ARBA" id="ARBA00023201"/>
    </source>
</evidence>
<evidence type="ECO:0000256" key="11">
    <source>
        <dbReference type="RuleBase" id="RU000679"/>
    </source>
</evidence>
<evidence type="ECO:0000313" key="15">
    <source>
        <dbReference type="WBParaSite" id="maker-unitig_39689-snap-gene-0.4-mRNA-1"/>
    </source>
</evidence>
<keyword evidence="7 11" id="KW-0406">Ion transport</keyword>
<keyword evidence="2 11" id="KW-0813">Transport</keyword>
<dbReference type="AlphaFoldDB" id="A0A1I8FN19"/>
<dbReference type="WBParaSite" id="maker-unitig_39689-snap-gene-0.4-mRNA-1">
    <property type="protein sequence ID" value="maker-unitig_39689-snap-gene-0.4-mRNA-1"/>
    <property type="gene ID" value="maker-unitig_39689-snap-gene-0.4"/>
</dbReference>
<dbReference type="InterPro" id="IPR001873">
    <property type="entry name" value="ENaC"/>
</dbReference>
<evidence type="ECO:0000256" key="7">
    <source>
        <dbReference type="ARBA" id="ARBA00023065"/>
    </source>
</evidence>
<evidence type="ECO:0000256" key="13">
    <source>
        <dbReference type="SAM" id="Phobius"/>
    </source>
</evidence>
<proteinExistence type="inferred from homology"/>
<dbReference type="GO" id="GO:0016020">
    <property type="term" value="C:membrane"/>
    <property type="evidence" value="ECO:0007669"/>
    <property type="project" value="UniProtKB-SubCell"/>
</dbReference>
<evidence type="ECO:0000313" key="14">
    <source>
        <dbReference type="Proteomes" id="UP000095280"/>
    </source>
</evidence>
<keyword evidence="10 11" id="KW-0407">Ion channel</keyword>
<evidence type="ECO:0000256" key="10">
    <source>
        <dbReference type="ARBA" id="ARBA00023303"/>
    </source>
</evidence>
<keyword evidence="4 11" id="KW-0812">Transmembrane</keyword>
<evidence type="ECO:0000256" key="5">
    <source>
        <dbReference type="ARBA" id="ARBA00022989"/>
    </source>
</evidence>
<comment type="similarity">
    <text evidence="11">Belongs to the amiloride-sensitive sodium channel (TC 1.A.6) family.</text>
</comment>
<evidence type="ECO:0000256" key="1">
    <source>
        <dbReference type="ARBA" id="ARBA00004141"/>
    </source>
</evidence>
<evidence type="ECO:0000256" key="3">
    <source>
        <dbReference type="ARBA" id="ARBA00022461"/>
    </source>
</evidence>
<dbReference type="Pfam" id="PF00858">
    <property type="entry name" value="ASC"/>
    <property type="match status" value="1"/>
</dbReference>
<reference evidence="15" key="1">
    <citation type="submission" date="2016-11" db="UniProtKB">
        <authorList>
            <consortium name="WormBaseParasite"/>
        </authorList>
    </citation>
    <scope>IDENTIFICATION</scope>
</reference>
<keyword evidence="6" id="KW-0915">Sodium</keyword>
<dbReference type="GO" id="GO:0005272">
    <property type="term" value="F:sodium channel activity"/>
    <property type="evidence" value="ECO:0007669"/>
    <property type="project" value="UniProtKB-KW"/>
</dbReference>
<evidence type="ECO:0000256" key="8">
    <source>
        <dbReference type="ARBA" id="ARBA00023136"/>
    </source>
</evidence>
<sequence>MSAKVAAHGRRTLSPMACNANPSAVKPTPTSETASRKPRSPAASAAGLHAQEHRPSLPRILNSRSACLRALWTMAVLVFFGFLLYNIVSLSIDLSGEATVVMMWTPWTPRPPFPSVTVCDASQQQHDRRFSAAADARDYAQRIRELAANQSDDNLTAYLEELLTPMAYHDQLDADVVPGFSLFNNRRLRRGEAYRLVLHILLDSDTDSVHGAAMLNMLDAEIDIGNGLRLSPGTQSCFVHVEVKQTVYQRGLSRCDTELLDLYISGRQWRVKYTTDLCTYLGRHDTYKNLTPSSNRLDLTHLTCLMQLDGKLLPKRESQASLAATRCALRSASRWPRSEAKGIDANSALDFFQRYVFNTSAHRLMQDRLEVYATALQLRSAGRDAEGVFQFNSNQARAKKVTENYILGLSAFISQIGGLLSLFSGSL</sequence>
<keyword evidence="8 13" id="KW-0472">Membrane</keyword>
<comment type="subcellular location">
    <subcellularLocation>
        <location evidence="1">Membrane</location>
        <topology evidence="1">Multi-pass membrane protein</topology>
    </subcellularLocation>
</comment>
<keyword evidence="3 11" id="KW-0894">Sodium channel</keyword>
<evidence type="ECO:0000256" key="2">
    <source>
        <dbReference type="ARBA" id="ARBA00022448"/>
    </source>
</evidence>
<evidence type="ECO:0000256" key="12">
    <source>
        <dbReference type="SAM" id="MobiDB-lite"/>
    </source>
</evidence>
<keyword evidence="5 13" id="KW-1133">Transmembrane helix</keyword>
<name>A0A1I8FN19_9PLAT</name>
<feature type="transmembrane region" description="Helical" evidence="13">
    <location>
        <begin position="66"/>
        <end position="85"/>
    </location>
</feature>
<evidence type="ECO:0000256" key="6">
    <source>
        <dbReference type="ARBA" id="ARBA00023053"/>
    </source>
</evidence>
<organism evidence="14 15">
    <name type="scientific">Macrostomum lignano</name>
    <dbReference type="NCBI Taxonomy" id="282301"/>
    <lineage>
        <taxon>Eukaryota</taxon>
        <taxon>Metazoa</taxon>
        <taxon>Spiralia</taxon>
        <taxon>Lophotrochozoa</taxon>
        <taxon>Platyhelminthes</taxon>
        <taxon>Rhabditophora</taxon>
        <taxon>Macrostomorpha</taxon>
        <taxon>Macrostomida</taxon>
        <taxon>Macrostomidae</taxon>
        <taxon>Macrostomum</taxon>
    </lineage>
</organism>
<keyword evidence="14" id="KW-1185">Reference proteome</keyword>
<accession>A0A1I8FN19</accession>
<evidence type="ECO:0000256" key="4">
    <source>
        <dbReference type="ARBA" id="ARBA00022692"/>
    </source>
</evidence>
<protein>
    <submittedName>
        <fullName evidence="15">Transmembrane protein</fullName>
    </submittedName>
</protein>
<dbReference type="Proteomes" id="UP000095280">
    <property type="component" value="Unplaced"/>
</dbReference>
<keyword evidence="9 11" id="KW-0739">Sodium transport</keyword>
<feature type="region of interest" description="Disordered" evidence="12">
    <location>
        <begin position="1"/>
        <end position="51"/>
    </location>
</feature>